<evidence type="ECO:0000256" key="6">
    <source>
        <dbReference type="ARBA" id="ARBA00022490"/>
    </source>
</evidence>
<dbReference type="EC" id="4.6.1.1" evidence="4"/>
<dbReference type="Proteomes" id="UP000294832">
    <property type="component" value="Unassembled WGS sequence"/>
</dbReference>
<evidence type="ECO:0000256" key="2">
    <source>
        <dbReference type="ARBA" id="ARBA00004496"/>
    </source>
</evidence>
<evidence type="ECO:0000256" key="7">
    <source>
        <dbReference type="ARBA" id="ARBA00022741"/>
    </source>
</evidence>
<dbReference type="InterPro" id="IPR000274">
    <property type="entry name" value="Adenylate_cyclase_1"/>
</dbReference>
<protein>
    <recommendedName>
        <fullName evidence="5">Adenylate cyclase</fullName>
        <ecNumber evidence="4">4.6.1.1</ecNumber>
    </recommendedName>
    <alternativeName>
        <fullName evidence="11">ATP pyrophosphate-lyase</fullName>
    </alternativeName>
    <alternativeName>
        <fullName evidence="12">Adenylyl cyclase</fullName>
    </alternativeName>
</protein>
<evidence type="ECO:0000256" key="13">
    <source>
        <dbReference type="RuleBase" id="RU004184"/>
    </source>
</evidence>
<evidence type="ECO:0000256" key="11">
    <source>
        <dbReference type="ARBA" id="ARBA00032597"/>
    </source>
</evidence>
<keyword evidence="9" id="KW-0115">cAMP biosynthesis</keyword>
<keyword evidence="6" id="KW-0963">Cytoplasm</keyword>
<feature type="domain" description="Adenylate cyclase class-I N-terminal" evidence="14">
    <location>
        <begin position="12"/>
        <end position="208"/>
    </location>
</feature>
<evidence type="ECO:0000256" key="9">
    <source>
        <dbReference type="ARBA" id="ARBA00022998"/>
    </source>
</evidence>
<comment type="catalytic activity">
    <reaction evidence="1">
        <text>ATP = 3',5'-cyclic AMP + diphosphate</text>
        <dbReference type="Rhea" id="RHEA:15389"/>
        <dbReference type="ChEBI" id="CHEBI:30616"/>
        <dbReference type="ChEBI" id="CHEBI:33019"/>
        <dbReference type="ChEBI" id="CHEBI:58165"/>
        <dbReference type="EC" id="4.6.1.1"/>
    </reaction>
</comment>
<dbReference type="Pfam" id="PF01295">
    <property type="entry name" value="Adenylate_cycl"/>
    <property type="match status" value="1"/>
</dbReference>
<evidence type="ECO:0000256" key="8">
    <source>
        <dbReference type="ARBA" id="ARBA00022840"/>
    </source>
</evidence>
<comment type="subcellular location">
    <subcellularLocation>
        <location evidence="2">Cytoplasm</location>
    </subcellularLocation>
</comment>
<evidence type="ECO:0000256" key="12">
    <source>
        <dbReference type="ARBA" id="ARBA00032637"/>
    </source>
</evidence>
<dbReference type="PROSITE" id="PS01092">
    <property type="entry name" value="ADENYLATE_CYCLASE_1_1"/>
    <property type="match status" value="1"/>
</dbReference>
<comment type="similarity">
    <text evidence="3 13">Belongs to the adenylyl cyclase class-1 family.</text>
</comment>
<proteinExistence type="inferred from homology"/>
<dbReference type="PANTHER" id="PTHR38760:SF1">
    <property type="entry name" value="ADENYLATE CYCLASE"/>
    <property type="match status" value="1"/>
</dbReference>
<gene>
    <name evidence="15" type="ORF">EDC91_101197</name>
</gene>
<evidence type="ECO:0000256" key="3">
    <source>
        <dbReference type="ARBA" id="ARBA00007901"/>
    </source>
</evidence>
<dbReference type="PANTHER" id="PTHR38760">
    <property type="entry name" value="ADENYLATE CYCLASE"/>
    <property type="match status" value="1"/>
</dbReference>
<evidence type="ECO:0000313" key="15">
    <source>
        <dbReference type="EMBL" id="TCN90727.1"/>
    </source>
</evidence>
<dbReference type="EMBL" id="SLWF01000001">
    <property type="protein sequence ID" value="TCN90727.1"/>
    <property type="molecule type" value="Genomic_DNA"/>
</dbReference>
<keyword evidence="16" id="KW-1185">Reference proteome</keyword>
<dbReference type="AlphaFoldDB" id="A0A4R2FHU2"/>
<evidence type="ECO:0000313" key="16">
    <source>
        <dbReference type="Proteomes" id="UP000294832"/>
    </source>
</evidence>
<dbReference type="GO" id="GO:0006171">
    <property type="term" value="P:cAMP biosynthetic process"/>
    <property type="evidence" value="ECO:0007669"/>
    <property type="project" value="UniProtKB-KW"/>
</dbReference>
<evidence type="ECO:0000256" key="5">
    <source>
        <dbReference type="ARBA" id="ARBA00021420"/>
    </source>
</evidence>
<dbReference type="Pfam" id="PF12633">
    <property type="entry name" value="Adenyl_cycl_N"/>
    <property type="match status" value="1"/>
</dbReference>
<evidence type="ECO:0000259" key="14">
    <source>
        <dbReference type="Pfam" id="PF12633"/>
    </source>
</evidence>
<dbReference type="InterPro" id="IPR024685">
    <property type="entry name" value="Adenylate_cyclase_1_N"/>
</dbReference>
<keyword evidence="8" id="KW-0067">ATP-binding</keyword>
<evidence type="ECO:0000256" key="1">
    <source>
        <dbReference type="ARBA" id="ARBA00001593"/>
    </source>
</evidence>
<keyword evidence="7" id="KW-0547">Nucleotide-binding</keyword>
<sequence>MVRMIDISQQQADIAERLNRVRLARAQALFSPLQKHLFTLIPYLLHHHHQSLPGYNGEATPCGVTDFQMTPGLLDALDVFKLEPIPAEVPQTPLLEGVYVMGSTASFGQHPKSDVDVWLVYNSDLESPAVERLQQKSRMLTNWFCGFDFEVNFYLVHPTQFSRDYQERIQNEWEVLGHEHSGTAQHWLLLEEFYRSHIRLAGKTVAWWPGAQAQAQYLFFGDVHRLPANEYFGASLWQLYKGLEKPHKALLKVLLLEAYASDYPGSRLITDSIWQKTLAGDFTIDNDPYLLLYQFIEQYLVRVGDSRRLEIARRCLYLKCGIRLSDQRQSQDWRYQQLRKMVLDWEWPYSLVVTLDNCDNWHSGELQWFNAQLNELMLVSYQTLLRFASIHSLSEHFKIEDLGLLTRKLHTYFSDNEQQILRLNPLWSQRLAEKHLTVVRSGQAPKKSYLYRLPPDPRQFFGEVAVYKASNTASLMAWACLNGVCDTHTRWHEYGRSGARGRRLRRTARRLLPHLANRHWRVSKMDLCQPWHYRKLLLLLNFDYDPTADWSGQGIMLDLLGSNLLSVGQQQFCLLGSIHLISLNSWGEWHCHSFQGEQALLQLISYVAPGLKRGTDKVELDVVSASKKVQPQLEHCLCRLMKQVYRLIRDAQATRTLVQPLQLRDKRYGLFFDAKGMSYRDLSDVKSLYEQMVRGELQQSPDTLVNGKASVNVPQVIRDFAVKGILQYFLQQGDNALDVYVLDERNQLSHYVQAGANVSDLVAQLTRHYAFGDTQNMRDRFNFPQFFMLVLEDHKITAVPFGLAFGTGQSEF</sequence>
<dbReference type="SUPFAM" id="SSF81301">
    <property type="entry name" value="Nucleotidyltransferase"/>
    <property type="match status" value="1"/>
</dbReference>
<dbReference type="InterPro" id="IPR043519">
    <property type="entry name" value="NT_sf"/>
</dbReference>
<evidence type="ECO:0000256" key="4">
    <source>
        <dbReference type="ARBA" id="ARBA00012201"/>
    </source>
</evidence>
<dbReference type="GO" id="GO:0005524">
    <property type="term" value="F:ATP binding"/>
    <property type="evidence" value="ECO:0007669"/>
    <property type="project" value="UniProtKB-KW"/>
</dbReference>
<name>A0A4R2FHU2_9GAMM</name>
<dbReference type="GO" id="GO:0005737">
    <property type="term" value="C:cytoplasm"/>
    <property type="evidence" value="ECO:0007669"/>
    <property type="project" value="UniProtKB-SubCell"/>
</dbReference>
<dbReference type="PIRSF" id="PIRSF001444">
    <property type="entry name" value="Adenylate_cycl"/>
    <property type="match status" value="1"/>
</dbReference>
<organism evidence="15 16">
    <name type="scientific">Shewanella fodinae</name>
    <dbReference type="NCBI Taxonomy" id="552357"/>
    <lineage>
        <taxon>Bacteria</taxon>
        <taxon>Pseudomonadati</taxon>
        <taxon>Pseudomonadota</taxon>
        <taxon>Gammaproteobacteria</taxon>
        <taxon>Alteromonadales</taxon>
        <taxon>Shewanellaceae</taxon>
        <taxon>Shewanella</taxon>
    </lineage>
</organism>
<accession>A0A4R2FHU2</accession>
<evidence type="ECO:0000256" key="10">
    <source>
        <dbReference type="ARBA" id="ARBA00023239"/>
    </source>
</evidence>
<reference evidence="15 16" key="1">
    <citation type="submission" date="2019-03" db="EMBL/GenBank/DDBJ databases">
        <title>Freshwater and sediment microbial communities from various areas in North America, analyzing microbe dynamics in response to fracking.</title>
        <authorList>
            <person name="Lamendella R."/>
        </authorList>
    </citation>
    <scope>NUCLEOTIDE SEQUENCE [LARGE SCALE GENOMIC DNA]</scope>
    <source>
        <strain evidence="15 16">74A</strain>
    </source>
</reference>
<dbReference type="InterPro" id="IPR024686">
    <property type="entry name" value="Adenylate_cyclase_1_CS"/>
</dbReference>
<keyword evidence="10" id="KW-0456">Lyase</keyword>
<dbReference type="GO" id="GO:0004016">
    <property type="term" value="F:adenylate cyclase activity"/>
    <property type="evidence" value="ECO:0007669"/>
    <property type="project" value="UniProtKB-EC"/>
</dbReference>
<comment type="caution">
    <text evidence="15">The sequence shown here is derived from an EMBL/GenBank/DDBJ whole genome shotgun (WGS) entry which is preliminary data.</text>
</comment>
<dbReference type="NCBIfam" id="NF006980">
    <property type="entry name" value="PRK09450.1-5"/>
    <property type="match status" value="1"/>
</dbReference>